<comment type="caution">
    <text evidence="1">The sequence shown here is derived from an EMBL/GenBank/DDBJ whole genome shotgun (WGS) entry which is preliminary data.</text>
</comment>
<organism evidence="1 2">
    <name type="scientific">Thalassobaculum fulvum</name>
    <dbReference type="NCBI Taxonomy" id="1633335"/>
    <lineage>
        <taxon>Bacteria</taxon>
        <taxon>Pseudomonadati</taxon>
        <taxon>Pseudomonadota</taxon>
        <taxon>Alphaproteobacteria</taxon>
        <taxon>Rhodospirillales</taxon>
        <taxon>Thalassobaculaceae</taxon>
        <taxon>Thalassobaculum</taxon>
    </lineage>
</organism>
<keyword evidence="2" id="KW-1185">Reference proteome</keyword>
<protein>
    <submittedName>
        <fullName evidence="1">Uncharacterized protein</fullName>
    </submittedName>
</protein>
<dbReference type="RefSeq" id="WP_189991134.1">
    <property type="nucleotide sequence ID" value="NZ_BMZS01000007.1"/>
</dbReference>
<dbReference type="Proteomes" id="UP000630353">
    <property type="component" value="Unassembled WGS sequence"/>
</dbReference>
<dbReference type="EMBL" id="BMZS01000007">
    <property type="protein sequence ID" value="GHD53840.1"/>
    <property type="molecule type" value="Genomic_DNA"/>
</dbReference>
<evidence type="ECO:0000313" key="2">
    <source>
        <dbReference type="Proteomes" id="UP000630353"/>
    </source>
</evidence>
<reference evidence="1" key="1">
    <citation type="journal article" date="2014" name="Int. J. Syst. Evol. Microbiol.">
        <title>Complete genome sequence of Corynebacterium casei LMG S-19264T (=DSM 44701T), isolated from a smear-ripened cheese.</title>
        <authorList>
            <consortium name="US DOE Joint Genome Institute (JGI-PGF)"/>
            <person name="Walter F."/>
            <person name="Albersmeier A."/>
            <person name="Kalinowski J."/>
            <person name="Ruckert C."/>
        </authorList>
    </citation>
    <scope>NUCLEOTIDE SEQUENCE</scope>
    <source>
        <strain evidence="1">KCTC 42651</strain>
    </source>
</reference>
<name>A0A918XSZ4_9PROT</name>
<dbReference type="AlphaFoldDB" id="A0A918XSZ4"/>
<proteinExistence type="predicted"/>
<evidence type="ECO:0000313" key="1">
    <source>
        <dbReference type="EMBL" id="GHD53840.1"/>
    </source>
</evidence>
<accession>A0A918XSZ4</accession>
<reference evidence="1" key="2">
    <citation type="submission" date="2020-09" db="EMBL/GenBank/DDBJ databases">
        <authorList>
            <person name="Sun Q."/>
            <person name="Kim S."/>
        </authorList>
    </citation>
    <scope>NUCLEOTIDE SEQUENCE</scope>
    <source>
        <strain evidence="1">KCTC 42651</strain>
    </source>
</reference>
<gene>
    <name evidence="1" type="ORF">GCM10017083_30670</name>
</gene>
<sequence>MKHEAPSIRKTDIDRESSYLLRKLLRQARGSVANAFGATLSVHGDFQAFGQVDREGGYAFGAYDNRFTRSSRGTCIIVKHRGRKIGTYACALYDAHPCMSDVMEGPGLYFDGTDDHLRIEGATARQWFQAMRGSVGFSGGIWVSKQYRGTPLSRTLVPLLPLLGRAIAVECWGVDHVFAMMPEQVMRKGIGARYRLSITEPGIVWHHRGADIPMWFGYHPPLMIVHDALSFLDRGLSLFDESGAGAVRTAAA</sequence>